<dbReference type="Pfam" id="PF09814">
    <property type="entry name" value="HECT_2"/>
    <property type="match status" value="1"/>
</dbReference>
<protein>
    <recommendedName>
        <fullName evidence="3">E3 ubiquitin-protein ligase E3D</fullName>
        <ecNumber evidence="2">2.3.2.26</ecNumber>
    </recommendedName>
    <alternativeName>
        <fullName evidence="6">HECT-type E3 ubiquitin transferase E3D</fullName>
    </alternativeName>
    <alternativeName>
        <fullName evidence="5">UbcH10-binding protein with a HECT-like domain</fullName>
    </alternativeName>
    <alternativeName>
        <fullName evidence="4">Ubiquitin-conjugating enzyme E2C-binding protein</fullName>
    </alternativeName>
</protein>
<dbReference type="InParanoid" id="D6WI61"/>
<dbReference type="HOGENOM" id="CLU_710381_0_0_1"/>
<evidence type="ECO:0000313" key="10">
    <source>
        <dbReference type="Proteomes" id="UP000007266"/>
    </source>
</evidence>
<dbReference type="eggNOG" id="KOG4784">
    <property type="taxonomic scope" value="Eukaryota"/>
</dbReference>
<feature type="non-terminal residue" evidence="9">
    <location>
        <position position="1"/>
    </location>
</feature>
<evidence type="ECO:0000256" key="2">
    <source>
        <dbReference type="ARBA" id="ARBA00012485"/>
    </source>
</evidence>
<evidence type="ECO:0000313" key="9">
    <source>
        <dbReference type="EMBL" id="EFA01434.1"/>
    </source>
</evidence>
<evidence type="ECO:0000256" key="6">
    <source>
        <dbReference type="ARBA" id="ARBA00032298"/>
    </source>
</evidence>
<dbReference type="GO" id="GO:0005829">
    <property type="term" value="C:cytosol"/>
    <property type="evidence" value="ECO:0000318"/>
    <property type="project" value="GO_Central"/>
</dbReference>
<dbReference type="PANTHER" id="PTHR31531">
    <property type="entry name" value="E3 UBIQUITIN-PROTEIN LIGASE E3D FAMILY MEMBER"/>
    <property type="match status" value="1"/>
</dbReference>
<dbReference type="PhylomeDB" id="D6WI61"/>
<reference evidence="9 10" key="1">
    <citation type="journal article" date="2008" name="Nature">
        <title>The genome of the model beetle and pest Tribolium castaneum.</title>
        <authorList>
            <consortium name="Tribolium Genome Sequencing Consortium"/>
            <person name="Richards S."/>
            <person name="Gibbs R.A."/>
            <person name="Weinstock G.M."/>
            <person name="Brown S.J."/>
            <person name="Denell R."/>
            <person name="Beeman R.W."/>
            <person name="Gibbs R."/>
            <person name="Beeman R.W."/>
            <person name="Brown S.J."/>
            <person name="Bucher G."/>
            <person name="Friedrich M."/>
            <person name="Grimmelikhuijzen C.J."/>
            <person name="Klingler M."/>
            <person name="Lorenzen M."/>
            <person name="Richards S."/>
            <person name="Roth S."/>
            <person name="Schroder R."/>
            <person name="Tautz D."/>
            <person name="Zdobnov E.M."/>
            <person name="Muzny D."/>
            <person name="Gibbs R.A."/>
            <person name="Weinstock G.M."/>
            <person name="Attaway T."/>
            <person name="Bell S."/>
            <person name="Buhay C.J."/>
            <person name="Chandrabose M.N."/>
            <person name="Chavez D."/>
            <person name="Clerk-Blankenburg K.P."/>
            <person name="Cree A."/>
            <person name="Dao M."/>
            <person name="Davis C."/>
            <person name="Chacko J."/>
            <person name="Dinh H."/>
            <person name="Dugan-Rocha S."/>
            <person name="Fowler G."/>
            <person name="Garner T.T."/>
            <person name="Garnes J."/>
            <person name="Gnirke A."/>
            <person name="Hawes A."/>
            <person name="Hernandez J."/>
            <person name="Hines S."/>
            <person name="Holder M."/>
            <person name="Hume J."/>
            <person name="Jhangiani S.N."/>
            <person name="Joshi V."/>
            <person name="Khan Z.M."/>
            <person name="Jackson L."/>
            <person name="Kovar C."/>
            <person name="Kowis A."/>
            <person name="Lee S."/>
            <person name="Lewis L.R."/>
            <person name="Margolis J."/>
            <person name="Morgan M."/>
            <person name="Nazareth L.V."/>
            <person name="Nguyen N."/>
            <person name="Okwuonu G."/>
            <person name="Parker D."/>
            <person name="Richards S."/>
            <person name="Ruiz S.J."/>
            <person name="Santibanez J."/>
            <person name="Savard J."/>
            <person name="Scherer S.E."/>
            <person name="Schneider B."/>
            <person name="Sodergren E."/>
            <person name="Tautz D."/>
            <person name="Vattahil S."/>
            <person name="Villasana D."/>
            <person name="White C.S."/>
            <person name="Wright R."/>
            <person name="Park Y."/>
            <person name="Beeman R.W."/>
            <person name="Lord J."/>
            <person name="Oppert B."/>
            <person name="Lorenzen M."/>
            <person name="Brown S."/>
            <person name="Wang L."/>
            <person name="Savard J."/>
            <person name="Tautz D."/>
            <person name="Richards S."/>
            <person name="Weinstock G."/>
            <person name="Gibbs R.A."/>
            <person name="Liu Y."/>
            <person name="Worley K."/>
            <person name="Weinstock G."/>
            <person name="Elsik C.G."/>
            <person name="Reese J.T."/>
            <person name="Elhaik E."/>
            <person name="Landan G."/>
            <person name="Graur D."/>
            <person name="Arensburger P."/>
            <person name="Atkinson P."/>
            <person name="Beeman R.W."/>
            <person name="Beidler J."/>
            <person name="Brown S.J."/>
            <person name="Demuth J.P."/>
            <person name="Drury D.W."/>
            <person name="Du Y.Z."/>
            <person name="Fujiwara H."/>
            <person name="Lorenzen M."/>
            <person name="Maselli V."/>
            <person name="Osanai M."/>
            <person name="Park Y."/>
            <person name="Robertson H.M."/>
            <person name="Tu Z."/>
            <person name="Wang J.J."/>
            <person name="Wang S."/>
            <person name="Richards S."/>
            <person name="Song H."/>
            <person name="Zhang L."/>
            <person name="Sodergren E."/>
            <person name="Werner D."/>
            <person name="Stanke M."/>
            <person name="Morgenstern B."/>
            <person name="Solovyev V."/>
            <person name="Kosarev P."/>
            <person name="Brown G."/>
            <person name="Chen H.C."/>
            <person name="Ermolaeva O."/>
            <person name="Hlavina W."/>
            <person name="Kapustin Y."/>
            <person name="Kiryutin B."/>
            <person name="Kitts P."/>
            <person name="Maglott D."/>
            <person name="Pruitt K."/>
            <person name="Sapojnikov V."/>
            <person name="Souvorov A."/>
            <person name="Mackey A.J."/>
            <person name="Waterhouse R.M."/>
            <person name="Wyder S."/>
            <person name="Zdobnov E.M."/>
            <person name="Zdobnov E.M."/>
            <person name="Wyder S."/>
            <person name="Kriventseva E.V."/>
            <person name="Kadowaki T."/>
            <person name="Bork P."/>
            <person name="Aranda M."/>
            <person name="Bao R."/>
            <person name="Beermann A."/>
            <person name="Berns N."/>
            <person name="Bolognesi R."/>
            <person name="Bonneton F."/>
            <person name="Bopp D."/>
            <person name="Brown S.J."/>
            <person name="Bucher G."/>
            <person name="Butts T."/>
            <person name="Chaumot A."/>
            <person name="Denell R.E."/>
            <person name="Ferrier D.E."/>
            <person name="Friedrich M."/>
            <person name="Gordon C.M."/>
            <person name="Jindra M."/>
            <person name="Klingler M."/>
            <person name="Lan Q."/>
            <person name="Lattorff H.M."/>
            <person name="Laudet V."/>
            <person name="von Levetsow C."/>
            <person name="Liu Z."/>
            <person name="Lutz R."/>
            <person name="Lynch J.A."/>
            <person name="da Fonseca R.N."/>
            <person name="Posnien N."/>
            <person name="Reuter R."/>
            <person name="Roth S."/>
            <person name="Savard J."/>
            <person name="Schinko J.B."/>
            <person name="Schmitt C."/>
            <person name="Schoppmeier M."/>
            <person name="Schroder R."/>
            <person name="Shippy T.D."/>
            <person name="Simonnet F."/>
            <person name="Marques-Souza H."/>
            <person name="Tautz D."/>
            <person name="Tomoyasu Y."/>
            <person name="Trauner J."/>
            <person name="Van der Zee M."/>
            <person name="Vervoort M."/>
            <person name="Wittkopp N."/>
            <person name="Wimmer E.A."/>
            <person name="Yang X."/>
            <person name="Jones A.K."/>
            <person name="Sattelle D.B."/>
            <person name="Ebert P.R."/>
            <person name="Nelson D."/>
            <person name="Scott J.G."/>
            <person name="Beeman R.W."/>
            <person name="Muthukrishnan S."/>
            <person name="Kramer K.J."/>
            <person name="Arakane Y."/>
            <person name="Beeman R.W."/>
            <person name="Zhu Q."/>
            <person name="Hogenkamp D."/>
            <person name="Dixit R."/>
            <person name="Oppert B."/>
            <person name="Jiang H."/>
            <person name="Zou Z."/>
            <person name="Marshall J."/>
            <person name="Elpidina E."/>
            <person name="Vinokurov K."/>
            <person name="Oppert C."/>
            <person name="Zou Z."/>
            <person name="Evans J."/>
            <person name="Lu Z."/>
            <person name="Zhao P."/>
            <person name="Sumathipala N."/>
            <person name="Altincicek B."/>
            <person name="Vilcinskas A."/>
            <person name="Williams M."/>
            <person name="Hultmark D."/>
            <person name="Hetru C."/>
            <person name="Jiang H."/>
            <person name="Grimmelikhuijzen C.J."/>
            <person name="Hauser F."/>
            <person name="Cazzamali G."/>
            <person name="Williamson M."/>
            <person name="Park Y."/>
            <person name="Li B."/>
            <person name="Tanaka Y."/>
            <person name="Predel R."/>
            <person name="Neupert S."/>
            <person name="Schachtner J."/>
            <person name="Verleyen P."/>
            <person name="Raible F."/>
            <person name="Bork P."/>
            <person name="Friedrich M."/>
            <person name="Walden K.K."/>
            <person name="Robertson H.M."/>
            <person name="Angeli S."/>
            <person name="Foret S."/>
            <person name="Bucher G."/>
            <person name="Schuetz S."/>
            <person name="Maleszka R."/>
            <person name="Wimmer E.A."/>
            <person name="Beeman R.W."/>
            <person name="Lorenzen M."/>
            <person name="Tomoyasu Y."/>
            <person name="Miller S.C."/>
            <person name="Grossmann D."/>
            <person name="Bucher G."/>
        </authorList>
    </citation>
    <scope>NUCLEOTIDE SEQUENCE [LARGE SCALE GENOMIC DNA]</scope>
    <source>
        <strain evidence="9 10">Georgia GA2</strain>
    </source>
</reference>
<dbReference type="PANTHER" id="PTHR31531:SF2">
    <property type="entry name" value="E3 UBIQUITIN-PROTEIN LIGASE E3D"/>
    <property type="match status" value="1"/>
</dbReference>
<evidence type="ECO:0000256" key="8">
    <source>
        <dbReference type="ARBA" id="ARBA00064185"/>
    </source>
</evidence>
<evidence type="ECO:0000256" key="5">
    <source>
        <dbReference type="ARBA" id="ARBA00032234"/>
    </source>
</evidence>
<reference evidence="9 10" key="2">
    <citation type="journal article" date="2010" name="Nucleic Acids Res.">
        <title>BeetleBase in 2010: revisions to provide comprehensive genomic information for Tribolium castaneum.</title>
        <authorList>
            <person name="Kim H.S."/>
            <person name="Murphy T."/>
            <person name="Xia J."/>
            <person name="Caragea D."/>
            <person name="Park Y."/>
            <person name="Beeman R.W."/>
            <person name="Lorenzen M.D."/>
            <person name="Butcher S."/>
            <person name="Manak J.R."/>
            <person name="Brown S.J."/>
        </authorList>
    </citation>
    <scope>GENOME REANNOTATION</scope>
    <source>
        <strain evidence="9 10">Georgia GA2</strain>
    </source>
</reference>
<dbReference type="GO" id="GO:0005634">
    <property type="term" value="C:nucleus"/>
    <property type="evidence" value="ECO:0000318"/>
    <property type="project" value="GO_Central"/>
</dbReference>
<gene>
    <name evidence="9" type="primary">GLEAN_03595-OG17340</name>
    <name evidence="9" type="ORF">TcasGA2_TC030638</name>
</gene>
<dbReference type="Proteomes" id="UP000007266">
    <property type="component" value="Linkage group 3"/>
</dbReference>
<comment type="subunit">
    <text evidence="8">Interacts with UBE2C/UbcH10 (E2 ubiquitin-conjugating enzyme). In vitro, interacts with cyclin-B.</text>
</comment>
<dbReference type="GO" id="GO:0006513">
    <property type="term" value="P:protein monoubiquitination"/>
    <property type="evidence" value="ECO:0000318"/>
    <property type="project" value="GO_Central"/>
</dbReference>
<keyword evidence="10" id="KW-1185">Reference proteome</keyword>
<proteinExistence type="predicted"/>
<dbReference type="GO" id="GO:0031624">
    <property type="term" value="F:ubiquitin conjugating enzyme binding"/>
    <property type="evidence" value="ECO:0000318"/>
    <property type="project" value="GO_Central"/>
</dbReference>
<organism evidence="9 10">
    <name type="scientific">Tribolium castaneum</name>
    <name type="common">Red flour beetle</name>
    <dbReference type="NCBI Taxonomy" id="7070"/>
    <lineage>
        <taxon>Eukaryota</taxon>
        <taxon>Metazoa</taxon>
        <taxon>Ecdysozoa</taxon>
        <taxon>Arthropoda</taxon>
        <taxon>Hexapoda</taxon>
        <taxon>Insecta</taxon>
        <taxon>Pterygota</taxon>
        <taxon>Neoptera</taxon>
        <taxon>Endopterygota</taxon>
        <taxon>Coleoptera</taxon>
        <taxon>Polyphaga</taxon>
        <taxon>Cucujiformia</taxon>
        <taxon>Tenebrionidae</taxon>
        <taxon>Tenebrionidae incertae sedis</taxon>
        <taxon>Tribolium</taxon>
    </lineage>
</organism>
<dbReference type="GO" id="GO:0000209">
    <property type="term" value="P:protein polyubiquitination"/>
    <property type="evidence" value="ECO:0000318"/>
    <property type="project" value="GO_Central"/>
</dbReference>
<evidence type="ECO:0000256" key="1">
    <source>
        <dbReference type="ARBA" id="ARBA00000885"/>
    </source>
</evidence>
<comment type="catalytic activity">
    <reaction evidence="1">
        <text>S-ubiquitinyl-[E2 ubiquitin-conjugating enzyme]-L-cysteine + [acceptor protein]-L-lysine = [E2 ubiquitin-conjugating enzyme]-L-cysteine + N(6)-ubiquitinyl-[acceptor protein]-L-lysine.</text>
        <dbReference type="EC" id="2.3.2.26"/>
    </reaction>
</comment>
<dbReference type="STRING" id="7070.D6WI61"/>
<dbReference type="EMBL" id="KQ971321">
    <property type="protein sequence ID" value="EFA01434.1"/>
    <property type="molecule type" value="Genomic_DNA"/>
</dbReference>
<evidence type="ECO:0000256" key="7">
    <source>
        <dbReference type="ARBA" id="ARBA00053831"/>
    </source>
</evidence>
<evidence type="ECO:0000256" key="3">
    <source>
        <dbReference type="ARBA" id="ARBA00013646"/>
    </source>
</evidence>
<comment type="function">
    <text evidence="7">E3 ubiquitin-protein ligase which accepts ubiquitin from specific E2 ubiquitin-conjugating enzymes, and transfers it to substrates, generally promoting their degradation by the proteasome. Independently of its E3 ubiquitin-protein ligase activity, acts as an inhibitor of CPSF3 endonuclease activity by blocking CPSF3 active site.</text>
</comment>
<name>D6WI61_TRICA</name>
<dbReference type="InterPro" id="IPR019193">
    <property type="entry name" value="UBQ-conj_enz_E2-bd_prot"/>
</dbReference>
<dbReference type="GO" id="GO:0000151">
    <property type="term" value="C:ubiquitin ligase complex"/>
    <property type="evidence" value="ECO:0000318"/>
    <property type="project" value="GO_Central"/>
</dbReference>
<dbReference type="GO" id="GO:0061630">
    <property type="term" value="F:ubiquitin protein ligase activity"/>
    <property type="evidence" value="ECO:0000318"/>
    <property type="project" value="GO_Central"/>
</dbReference>
<dbReference type="AlphaFoldDB" id="D6WI61"/>
<dbReference type="GO" id="GO:0051865">
    <property type="term" value="P:protein autoubiquitination"/>
    <property type="evidence" value="ECO:0000318"/>
    <property type="project" value="GO_Central"/>
</dbReference>
<dbReference type="OMA" id="RCMRFLG"/>
<sequence length="342" mass="38825">SVNVLINLISPLEVSKISLNEDSFQIIVDEHVHTVSCKNLKIVVNSLSSLIVTQTYISFRFATVNSSDDWGSFKTEVLKTAGSNVPTNLQNIFLKVAVPYVLQCKNCSQNLSENVKFERVLPLPSENSDSSDWFCHSHGGSNVAVLNPKETDVFYGSCYCHLSKPLVRNVIESEKVVVCKRCLSWLGLLKISETFKFWFNTVAFKDGSVVHSTSPLGDTFAALREVLNSILFNTAKIVLCCQSGKKQNDYILLWILEKQLNVQLGVKDCKVAKVLFKYENNKNEIVKKWMEDSNVVSIDISKPMTVELLKHLYKFNKIFPKEFSESNNFYISYLMMYEHGEK</sequence>
<accession>D6WI61</accession>
<dbReference type="GO" id="GO:0043161">
    <property type="term" value="P:proteasome-mediated ubiquitin-dependent protein catabolic process"/>
    <property type="evidence" value="ECO:0000318"/>
    <property type="project" value="GO_Central"/>
</dbReference>
<dbReference type="EC" id="2.3.2.26" evidence="2"/>
<dbReference type="GO" id="GO:0030332">
    <property type="term" value="F:cyclin binding"/>
    <property type="evidence" value="ECO:0000318"/>
    <property type="project" value="GO_Central"/>
</dbReference>
<dbReference type="FunCoup" id="D6WI61">
    <property type="interactions" value="12"/>
</dbReference>
<evidence type="ECO:0000256" key="4">
    <source>
        <dbReference type="ARBA" id="ARBA00029737"/>
    </source>
</evidence>